<evidence type="ECO:0000256" key="2">
    <source>
        <dbReference type="ARBA" id="ARBA00023125"/>
    </source>
</evidence>
<evidence type="ECO:0000313" key="5">
    <source>
        <dbReference type="Proteomes" id="UP000510643"/>
    </source>
</evidence>
<dbReference type="RefSeq" id="WP_180906524.1">
    <property type="nucleotide sequence ID" value="NZ_CP040908.1"/>
</dbReference>
<organism evidence="4 5">
    <name type="scientific">Empedobacter falsenii</name>
    <dbReference type="NCBI Taxonomy" id="343874"/>
    <lineage>
        <taxon>Bacteria</taxon>
        <taxon>Pseudomonadati</taxon>
        <taxon>Bacteroidota</taxon>
        <taxon>Flavobacteriia</taxon>
        <taxon>Flavobacteriales</taxon>
        <taxon>Weeksellaceae</taxon>
        <taxon>Empedobacter</taxon>
    </lineage>
</organism>
<dbReference type="Proteomes" id="UP000510643">
    <property type="component" value="Chromosome"/>
</dbReference>
<dbReference type="Pfam" id="PF12802">
    <property type="entry name" value="MarR_2"/>
    <property type="match status" value="1"/>
</dbReference>
<accession>A0A7H9DRM7</accession>
<keyword evidence="1" id="KW-0805">Transcription regulation</keyword>
<dbReference type="Gene3D" id="1.10.10.10">
    <property type="entry name" value="Winged helix-like DNA-binding domain superfamily/Winged helix DNA-binding domain"/>
    <property type="match status" value="1"/>
</dbReference>
<dbReference type="EMBL" id="CP040908">
    <property type="protein sequence ID" value="QLL57827.1"/>
    <property type="molecule type" value="Genomic_DNA"/>
</dbReference>
<reference evidence="4 5" key="1">
    <citation type="submission" date="2019-06" db="EMBL/GenBank/DDBJ databases">
        <title>Emergence of pandrug resistant Empedobacter falsenii in China.</title>
        <authorList>
            <person name="Dong N."/>
            <person name="Chen S."/>
            <person name="Zhang R."/>
        </authorList>
    </citation>
    <scope>NUCLEOTIDE SEQUENCE [LARGE SCALE GENOMIC DNA]</scope>
    <source>
        <strain evidence="4 5">1681-1</strain>
    </source>
</reference>
<dbReference type="GO" id="GO:0003700">
    <property type="term" value="F:DNA-binding transcription factor activity"/>
    <property type="evidence" value="ECO:0007669"/>
    <property type="project" value="InterPro"/>
</dbReference>
<sequence>MNYKLLYDIIDLMEDFEINSNEYYPKDINGFKKWISDEHIKKLDREEPDWEGKENGRSPESVISTLFVHLNRYGKSYSRSLMYDSPFSSQDDFIFLINLKAFGPMTKMELIKKNIQDKPAGIQIINRLIKQGWVEQHDSDLDKRKKVIHLTESGVQILEEYMDKIRMATNIVSGNLLYSEKIQLINLLSKLDFFHKQIFEENIYVSELLDKANEEYLRVNK</sequence>
<keyword evidence="5" id="KW-1185">Reference proteome</keyword>
<dbReference type="InterPro" id="IPR000835">
    <property type="entry name" value="HTH_MarR-typ"/>
</dbReference>
<dbReference type="GO" id="GO:0003677">
    <property type="term" value="F:DNA binding"/>
    <property type="evidence" value="ECO:0007669"/>
    <property type="project" value="UniProtKB-KW"/>
</dbReference>
<protein>
    <submittedName>
        <fullName evidence="4">Winged helix DNA-binding protein</fullName>
    </submittedName>
</protein>
<dbReference type="InterPro" id="IPR036390">
    <property type="entry name" value="WH_DNA-bd_sf"/>
</dbReference>
<keyword evidence="3" id="KW-0804">Transcription</keyword>
<name>A0A7H9DRM7_9FLAO</name>
<proteinExistence type="predicted"/>
<evidence type="ECO:0000256" key="3">
    <source>
        <dbReference type="ARBA" id="ARBA00023163"/>
    </source>
</evidence>
<gene>
    <name evidence="4" type="ORF">FH779_06940</name>
</gene>
<dbReference type="SUPFAM" id="SSF46785">
    <property type="entry name" value="Winged helix' DNA-binding domain"/>
    <property type="match status" value="1"/>
</dbReference>
<keyword evidence="2 4" id="KW-0238">DNA-binding</keyword>
<dbReference type="KEGG" id="efal:FH779_06940"/>
<evidence type="ECO:0000256" key="1">
    <source>
        <dbReference type="ARBA" id="ARBA00023015"/>
    </source>
</evidence>
<dbReference type="AlphaFoldDB" id="A0A7H9DRM7"/>
<dbReference type="PANTHER" id="PTHR42756:SF1">
    <property type="entry name" value="TRANSCRIPTIONAL REPRESSOR OF EMRAB OPERON"/>
    <property type="match status" value="1"/>
</dbReference>
<evidence type="ECO:0000313" key="4">
    <source>
        <dbReference type="EMBL" id="QLL57827.1"/>
    </source>
</evidence>
<dbReference type="InterPro" id="IPR036388">
    <property type="entry name" value="WH-like_DNA-bd_sf"/>
</dbReference>
<dbReference type="GeneID" id="78401185"/>
<dbReference type="PROSITE" id="PS50995">
    <property type="entry name" value="HTH_MARR_2"/>
    <property type="match status" value="1"/>
</dbReference>
<dbReference type="PRINTS" id="PR00598">
    <property type="entry name" value="HTHMARR"/>
</dbReference>
<dbReference type="PANTHER" id="PTHR42756">
    <property type="entry name" value="TRANSCRIPTIONAL REGULATOR, MARR"/>
    <property type="match status" value="1"/>
</dbReference>